<dbReference type="GO" id="GO:0097729">
    <property type="term" value="C:9+2 motile cilium"/>
    <property type="evidence" value="ECO:0007669"/>
    <property type="project" value="TreeGrafter"/>
</dbReference>
<proteinExistence type="predicted"/>
<feature type="domain" description="Dynein heavy chain hydrolytic ATP-binding dynein motor region" evidence="1">
    <location>
        <begin position="26"/>
        <end position="97"/>
    </location>
</feature>
<dbReference type="GO" id="GO:0030286">
    <property type="term" value="C:dynein complex"/>
    <property type="evidence" value="ECO:0007669"/>
    <property type="project" value="InterPro"/>
</dbReference>
<dbReference type="OrthoDB" id="10251809at2759"/>
<organism evidence="2 3">
    <name type="scientific">Armadillidium nasatum</name>
    <dbReference type="NCBI Taxonomy" id="96803"/>
    <lineage>
        <taxon>Eukaryota</taxon>
        <taxon>Metazoa</taxon>
        <taxon>Ecdysozoa</taxon>
        <taxon>Arthropoda</taxon>
        <taxon>Crustacea</taxon>
        <taxon>Multicrustacea</taxon>
        <taxon>Malacostraca</taxon>
        <taxon>Eumalacostraca</taxon>
        <taxon>Peracarida</taxon>
        <taxon>Isopoda</taxon>
        <taxon>Oniscidea</taxon>
        <taxon>Crinocheta</taxon>
        <taxon>Armadillidiidae</taxon>
        <taxon>Armadillidium</taxon>
    </lineage>
</organism>
<comment type="caution">
    <text evidence="2">The sequence shown here is derived from an EMBL/GenBank/DDBJ whole genome shotgun (WGS) entry which is preliminary data.</text>
</comment>
<keyword evidence="3" id="KW-1185">Reference proteome</keyword>
<dbReference type="GO" id="GO:0008569">
    <property type="term" value="F:minus-end-directed microtubule motor activity"/>
    <property type="evidence" value="ECO:0007669"/>
    <property type="project" value="TreeGrafter"/>
</dbReference>
<dbReference type="InterPro" id="IPR027417">
    <property type="entry name" value="P-loop_NTPase"/>
</dbReference>
<evidence type="ECO:0000259" key="1">
    <source>
        <dbReference type="Pfam" id="PF12774"/>
    </source>
</evidence>
<dbReference type="InterPro" id="IPR026983">
    <property type="entry name" value="DHC"/>
</dbReference>
<gene>
    <name evidence="2" type="ORF">Anas_03910</name>
</gene>
<dbReference type="EMBL" id="SEYY01024218">
    <property type="protein sequence ID" value="KAB7494299.1"/>
    <property type="molecule type" value="Genomic_DNA"/>
</dbReference>
<name>A0A5N5SL29_9CRUS</name>
<sequence length="99" mass="10693">MEKSNIFEHSGRLDVVVEISSEQTGYGFEYLGVPQSSFFNPCTKRVAFNLIAASLRSKCGTLVGGSGSGKLETLKNISRSFGQHLFSITCTSQTPAKVL</sequence>
<dbReference type="Pfam" id="PF12774">
    <property type="entry name" value="AAA_6"/>
    <property type="match status" value="1"/>
</dbReference>
<dbReference type="GO" id="GO:0045505">
    <property type="term" value="F:dynein intermediate chain binding"/>
    <property type="evidence" value="ECO:0007669"/>
    <property type="project" value="InterPro"/>
</dbReference>
<dbReference type="Gene3D" id="3.40.50.300">
    <property type="entry name" value="P-loop containing nucleotide triphosphate hydrolases"/>
    <property type="match status" value="1"/>
</dbReference>
<dbReference type="GO" id="GO:0051959">
    <property type="term" value="F:dynein light intermediate chain binding"/>
    <property type="evidence" value="ECO:0007669"/>
    <property type="project" value="InterPro"/>
</dbReference>
<evidence type="ECO:0000313" key="3">
    <source>
        <dbReference type="Proteomes" id="UP000326759"/>
    </source>
</evidence>
<accession>A0A5N5SL29</accession>
<dbReference type="PANTHER" id="PTHR10676">
    <property type="entry name" value="DYNEIN HEAVY CHAIN FAMILY PROTEIN"/>
    <property type="match status" value="1"/>
</dbReference>
<dbReference type="Proteomes" id="UP000326759">
    <property type="component" value="Unassembled WGS sequence"/>
</dbReference>
<dbReference type="GO" id="GO:0005524">
    <property type="term" value="F:ATP binding"/>
    <property type="evidence" value="ECO:0007669"/>
    <property type="project" value="InterPro"/>
</dbReference>
<dbReference type="AlphaFoldDB" id="A0A5N5SL29"/>
<reference evidence="2 3" key="1">
    <citation type="journal article" date="2019" name="PLoS Biol.">
        <title>Sex chromosomes control vertical transmission of feminizing Wolbachia symbionts in an isopod.</title>
        <authorList>
            <person name="Becking T."/>
            <person name="Chebbi M.A."/>
            <person name="Giraud I."/>
            <person name="Moumen B."/>
            <person name="Laverre T."/>
            <person name="Caubet Y."/>
            <person name="Peccoud J."/>
            <person name="Gilbert C."/>
            <person name="Cordaux R."/>
        </authorList>
    </citation>
    <scope>NUCLEOTIDE SEQUENCE [LARGE SCALE GENOMIC DNA]</scope>
    <source>
        <strain evidence="2">ANa2</strain>
        <tissue evidence="2">Whole body excluding digestive tract and cuticle</tissue>
    </source>
</reference>
<dbReference type="GO" id="GO:0060294">
    <property type="term" value="P:cilium movement involved in cell motility"/>
    <property type="evidence" value="ECO:0007669"/>
    <property type="project" value="TreeGrafter"/>
</dbReference>
<evidence type="ECO:0000313" key="2">
    <source>
        <dbReference type="EMBL" id="KAB7494299.1"/>
    </source>
</evidence>
<protein>
    <recommendedName>
        <fullName evidence="1">Dynein heavy chain hydrolytic ATP-binding dynein motor region domain-containing protein</fullName>
    </recommendedName>
</protein>
<dbReference type="InterPro" id="IPR035699">
    <property type="entry name" value="AAA_6"/>
</dbReference>